<accession>A0A085LVU1</accession>
<feature type="domain" description="SH3" evidence="10">
    <location>
        <begin position="299"/>
        <end position="361"/>
    </location>
</feature>
<keyword evidence="7" id="KW-0206">Cytoskeleton</keyword>
<evidence type="ECO:0000256" key="8">
    <source>
        <dbReference type="PROSITE-ProRule" id="PRU00192"/>
    </source>
</evidence>
<evidence type="ECO:0000256" key="4">
    <source>
        <dbReference type="ARBA" id="ARBA00022490"/>
    </source>
</evidence>
<evidence type="ECO:0000256" key="7">
    <source>
        <dbReference type="ARBA" id="ARBA00023212"/>
    </source>
</evidence>
<reference evidence="12 13" key="1">
    <citation type="journal article" date="2014" name="Nat. Genet.">
        <title>Genome and transcriptome of the porcine whipworm Trichuris suis.</title>
        <authorList>
            <person name="Jex A.R."/>
            <person name="Nejsum P."/>
            <person name="Schwarz E.M."/>
            <person name="Hu L."/>
            <person name="Young N.D."/>
            <person name="Hall R.S."/>
            <person name="Korhonen P.K."/>
            <person name="Liao S."/>
            <person name="Thamsborg S."/>
            <person name="Xia J."/>
            <person name="Xu P."/>
            <person name="Wang S."/>
            <person name="Scheerlinck J.P."/>
            <person name="Hofmann A."/>
            <person name="Sternberg P.W."/>
            <person name="Wang J."/>
            <person name="Gasser R.B."/>
        </authorList>
    </citation>
    <scope>NUCLEOTIDE SEQUENCE [LARGE SCALE GENOMIC DNA]</scope>
    <source>
        <strain evidence="12">DCEP-RM93M</strain>
    </source>
</reference>
<dbReference type="SUPFAM" id="SSF55753">
    <property type="entry name" value="Actin depolymerizing proteins"/>
    <property type="match status" value="1"/>
</dbReference>
<keyword evidence="13" id="KW-1185">Reference proteome</keyword>
<dbReference type="PROSITE" id="PS50002">
    <property type="entry name" value="SH3"/>
    <property type="match status" value="1"/>
</dbReference>
<dbReference type="InterPro" id="IPR001452">
    <property type="entry name" value="SH3_domain"/>
</dbReference>
<evidence type="ECO:0000256" key="2">
    <source>
        <dbReference type="ARBA" id="ARBA00011039"/>
    </source>
</evidence>
<organism evidence="12 13">
    <name type="scientific">Trichuris suis</name>
    <name type="common">pig whipworm</name>
    <dbReference type="NCBI Taxonomy" id="68888"/>
    <lineage>
        <taxon>Eukaryota</taxon>
        <taxon>Metazoa</taxon>
        <taxon>Ecdysozoa</taxon>
        <taxon>Nematoda</taxon>
        <taxon>Enoplea</taxon>
        <taxon>Dorylaimia</taxon>
        <taxon>Trichinellida</taxon>
        <taxon>Trichuridae</taxon>
        <taxon>Trichuris</taxon>
    </lineage>
</organism>
<sequence>MAVNLSRHRTELLQAYADILNEESGKNWMILSYEPNSSALMLSASGGGGLEEMALSFDCCKVQYGLTSLRNSGCSLTKVVLIHWQGESTPFHLLGQYGGHVREVERFFKCYKYAFLALQVDPAKPLFLRQLLPQEGIHLTHYARNEEDIDPDAIRSAVFKVTSGFGVDHTSPFVKPEPVGSVYRPVEAKKLIDLSERQKFWAQAEKEEAERQAAEQQRLMQNIASIEQEKQRLQERLSKECEERIGKVKISSKSASAINGELNSKVEPKIPPASVVQPSKLPGYLKKKEEDSKIANDVIKEGKGEAAIQTECNGTDDTEISFLPGDTITHIDQVDPGWWYGVGPDKSSGLFPANYVKLLND</sequence>
<dbReference type="GO" id="GO:0098974">
    <property type="term" value="P:postsynaptic actin cytoskeleton organization"/>
    <property type="evidence" value="ECO:0007669"/>
    <property type="project" value="TreeGrafter"/>
</dbReference>
<proteinExistence type="inferred from homology"/>
<feature type="coiled-coil region" evidence="9">
    <location>
        <begin position="202"/>
        <end position="243"/>
    </location>
</feature>
<evidence type="ECO:0000256" key="6">
    <source>
        <dbReference type="ARBA" id="ARBA00023203"/>
    </source>
</evidence>
<dbReference type="CDD" id="cd11960">
    <property type="entry name" value="SH3_Abp1_eu"/>
    <property type="match status" value="1"/>
</dbReference>
<dbReference type="InterPro" id="IPR029006">
    <property type="entry name" value="ADF-H/Gelsolin-like_dom_sf"/>
</dbReference>
<name>A0A085LVU1_9BILA</name>
<evidence type="ECO:0008006" key="14">
    <source>
        <dbReference type="Google" id="ProtNLM"/>
    </source>
</evidence>
<dbReference type="Pfam" id="PF14604">
    <property type="entry name" value="SH3_9"/>
    <property type="match status" value="1"/>
</dbReference>
<dbReference type="GO" id="GO:0030864">
    <property type="term" value="C:cortical actin cytoskeleton"/>
    <property type="evidence" value="ECO:0007669"/>
    <property type="project" value="TreeGrafter"/>
</dbReference>
<evidence type="ECO:0000256" key="9">
    <source>
        <dbReference type="SAM" id="Coils"/>
    </source>
</evidence>
<dbReference type="GO" id="GO:0030027">
    <property type="term" value="C:lamellipodium"/>
    <property type="evidence" value="ECO:0007669"/>
    <property type="project" value="TreeGrafter"/>
</dbReference>
<evidence type="ECO:0000256" key="5">
    <source>
        <dbReference type="ARBA" id="ARBA00023054"/>
    </source>
</evidence>
<evidence type="ECO:0000256" key="3">
    <source>
        <dbReference type="ARBA" id="ARBA00022443"/>
    </source>
</evidence>
<dbReference type="GO" id="GO:0005884">
    <property type="term" value="C:actin filament"/>
    <property type="evidence" value="ECO:0007669"/>
    <property type="project" value="TreeGrafter"/>
</dbReference>
<dbReference type="SUPFAM" id="SSF50044">
    <property type="entry name" value="SH3-domain"/>
    <property type="match status" value="1"/>
</dbReference>
<dbReference type="GO" id="GO:0045211">
    <property type="term" value="C:postsynaptic membrane"/>
    <property type="evidence" value="ECO:0007669"/>
    <property type="project" value="TreeGrafter"/>
</dbReference>
<dbReference type="Pfam" id="PF00241">
    <property type="entry name" value="Cofilin_ADF"/>
    <property type="match status" value="1"/>
</dbReference>
<keyword evidence="5 9" id="KW-0175">Coiled coil</keyword>
<dbReference type="PANTHER" id="PTHR10829">
    <property type="entry name" value="CORTACTIN AND DREBRIN"/>
    <property type="match status" value="1"/>
</dbReference>
<dbReference type="InterPro" id="IPR035717">
    <property type="entry name" value="Drebrin-like_SH3"/>
</dbReference>
<dbReference type="PROSITE" id="PS51263">
    <property type="entry name" value="ADF_H"/>
    <property type="match status" value="1"/>
</dbReference>
<dbReference type="GO" id="GO:0030425">
    <property type="term" value="C:dendrite"/>
    <property type="evidence" value="ECO:0007669"/>
    <property type="project" value="TreeGrafter"/>
</dbReference>
<keyword evidence="3 8" id="KW-0728">SH3 domain</keyword>
<dbReference type="Gene3D" id="3.40.20.10">
    <property type="entry name" value="Severin"/>
    <property type="match status" value="1"/>
</dbReference>
<dbReference type="GO" id="GO:0030427">
    <property type="term" value="C:site of polarized growth"/>
    <property type="evidence" value="ECO:0007669"/>
    <property type="project" value="TreeGrafter"/>
</dbReference>
<dbReference type="GO" id="GO:0030833">
    <property type="term" value="P:regulation of actin filament polymerization"/>
    <property type="evidence" value="ECO:0007669"/>
    <property type="project" value="TreeGrafter"/>
</dbReference>
<dbReference type="PANTHER" id="PTHR10829:SF25">
    <property type="entry name" value="DREBRIN-LIKE PROTEIN"/>
    <property type="match status" value="1"/>
</dbReference>
<keyword evidence="6" id="KW-0009">Actin-binding</keyword>
<dbReference type="Proteomes" id="UP000030764">
    <property type="component" value="Unassembled WGS sequence"/>
</dbReference>
<dbReference type="EMBL" id="KL363278">
    <property type="protein sequence ID" value="KFD49087.1"/>
    <property type="molecule type" value="Genomic_DNA"/>
</dbReference>
<dbReference type="GO" id="GO:0014069">
    <property type="term" value="C:postsynaptic density"/>
    <property type="evidence" value="ECO:0007669"/>
    <property type="project" value="TreeGrafter"/>
</dbReference>
<comment type="subcellular location">
    <subcellularLocation>
        <location evidence="1">Cytoplasm</location>
        <location evidence="1">Cytoskeleton</location>
    </subcellularLocation>
</comment>
<evidence type="ECO:0000259" key="11">
    <source>
        <dbReference type="PROSITE" id="PS51263"/>
    </source>
</evidence>
<dbReference type="Gene3D" id="2.30.30.40">
    <property type="entry name" value="SH3 Domains"/>
    <property type="match status" value="1"/>
</dbReference>
<dbReference type="GO" id="GO:0045773">
    <property type="term" value="P:positive regulation of axon extension"/>
    <property type="evidence" value="ECO:0007669"/>
    <property type="project" value="TreeGrafter"/>
</dbReference>
<evidence type="ECO:0000256" key="1">
    <source>
        <dbReference type="ARBA" id="ARBA00004245"/>
    </source>
</evidence>
<keyword evidence="4" id="KW-0963">Cytoplasm</keyword>
<dbReference type="InterPro" id="IPR036028">
    <property type="entry name" value="SH3-like_dom_sf"/>
</dbReference>
<evidence type="ECO:0000313" key="12">
    <source>
        <dbReference type="EMBL" id="KFD49087.1"/>
    </source>
</evidence>
<dbReference type="AlphaFoldDB" id="A0A085LVU1"/>
<dbReference type="GO" id="GO:0048812">
    <property type="term" value="P:neuron projection morphogenesis"/>
    <property type="evidence" value="ECO:0007669"/>
    <property type="project" value="TreeGrafter"/>
</dbReference>
<feature type="domain" description="ADF-H" evidence="11">
    <location>
        <begin position="2"/>
        <end position="159"/>
    </location>
</feature>
<evidence type="ECO:0000313" key="13">
    <source>
        <dbReference type="Proteomes" id="UP000030764"/>
    </source>
</evidence>
<evidence type="ECO:0000259" key="10">
    <source>
        <dbReference type="PROSITE" id="PS50002"/>
    </source>
</evidence>
<protein>
    <recommendedName>
        <fullName evidence="14">SH3 domain-containing protein</fullName>
    </recommendedName>
</protein>
<dbReference type="InterPro" id="IPR002108">
    <property type="entry name" value="ADF-H"/>
</dbReference>
<dbReference type="GO" id="GO:0051015">
    <property type="term" value="F:actin filament binding"/>
    <property type="evidence" value="ECO:0007669"/>
    <property type="project" value="TreeGrafter"/>
</dbReference>
<comment type="similarity">
    <text evidence="2">Belongs to the ABP1 family.</text>
</comment>
<dbReference type="SMART" id="SM00326">
    <property type="entry name" value="SH3"/>
    <property type="match status" value="1"/>
</dbReference>
<gene>
    <name evidence="12" type="ORF">M513_10029</name>
</gene>